<dbReference type="Proteomes" id="UP001589774">
    <property type="component" value="Unassembled WGS sequence"/>
</dbReference>
<name>A0ABV6HDG7_9SPHI</name>
<evidence type="ECO:0008006" key="3">
    <source>
        <dbReference type="Google" id="ProtNLM"/>
    </source>
</evidence>
<comment type="caution">
    <text evidence="1">The sequence shown here is derived from an EMBL/GenBank/DDBJ whole genome shotgun (WGS) entry which is preliminary data.</text>
</comment>
<keyword evidence="2" id="KW-1185">Reference proteome</keyword>
<accession>A0ABV6HDG7</accession>
<dbReference type="EMBL" id="JBHLWO010000001">
    <property type="protein sequence ID" value="MFC0316940.1"/>
    <property type="molecule type" value="Genomic_DNA"/>
</dbReference>
<evidence type="ECO:0000313" key="2">
    <source>
        <dbReference type="Proteomes" id="UP001589774"/>
    </source>
</evidence>
<dbReference type="RefSeq" id="WP_377476517.1">
    <property type="nucleotide sequence ID" value="NZ_JBHLWO010000001.1"/>
</dbReference>
<sequence>MNTLPPDKTAIEDFWIRCYLNPKECLKEAAINRAYRDLARTLHNLKRTDSVHGKFKAHLLSTINDVCSKKLKDQKEFDVWHEQRCLLLIEEYRKSIDYKLFIGQAQKWINMSLKYLVALGDKRIPGIITNYHLFHIPIDNIIQEHFLLSDKIKKISGSWSRIDDYTVYMQYQIKIRESYPGEAPLNVEFRSYNSSSSWNF</sequence>
<proteinExistence type="predicted"/>
<evidence type="ECO:0000313" key="1">
    <source>
        <dbReference type="EMBL" id="MFC0316940.1"/>
    </source>
</evidence>
<gene>
    <name evidence="1" type="ORF">ACFFI0_01420</name>
</gene>
<protein>
    <recommendedName>
        <fullName evidence="3">J domain-containing protein</fullName>
    </recommendedName>
</protein>
<organism evidence="1 2">
    <name type="scientific">Olivibacter oleidegradans</name>
    <dbReference type="NCBI Taxonomy" id="760123"/>
    <lineage>
        <taxon>Bacteria</taxon>
        <taxon>Pseudomonadati</taxon>
        <taxon>Bacteroidota</taxon>
        <taxon>Sphingobacteriia</taxon>
        <taxon>Sphingobacteriales</taxon>
        <taxon>Sphingobacteriaceae</taxon>
        <taxon>Olivibacter</taxon>
    </lineage>
</organism>
<reference evidence="1 2" key="1">
    <citation type="submission" date="2024-09" db="EMBL/GenBank/DDBJ databases">
        <authorList>
            <person name="Sun Q."/>
            <person name="Mori K."/>
        </authorList>
    </citation>
    <scope>NUCLEOTIDE SEQUENCE [LARGE SCALE GENOMIC DNA]</scope>
    <source>
        <strain evidence="1 2">CCM 7765</strain>
    </source>
</reference>